<keyword evidence="6" id="KW-1185">Reference proteome</keyword>
<feature type="domain" description="GFO/IDH/MocA-like oxidoreductase" evidence="4">
    <location>
        <begin position="133"/>
        <end position="247"/>
    </location>
</feature>
<dbReference type="PANTHER" id="PTHR22604">
    <property type="entry name" value="OXIDOREDUCTASES"/>
    <property type="match status" value="1"/>
</dbReference>
<dbReference type="Gene3D" id="3.40.50.720">
    <property type="entry name" value="NAD(P)-binding Rossmann-like Domain"/>
    <property type="match status" value="1"/>
</dbReference>
<evidence type="ECO:0000259" key="3">
    <source>
        <dbReference type="Pfam" id="PF01408"/>
    </source>
</evidence>
<proteinExistence type="inferred from homology"/>
<dbReference type="Pfam" id="PF01408">
    <property type="entry name" value="GFO_IDH_MocA"/>
    <property type="match status" value="1"/>
</dbReference>
<name>A0A238KWE8_9RHOB</name>
<dbReference type="AlphaFoldDB" id="A0A238KWE8"/>
<evidence type="ECO:0000256" key="1">
    <source>
        <dbReference type="ARBA" id="ARBA00010928"/>
    </source>
</evidence>
<keyword evidence="2 5" id="KW-0560">Oxidoreductase</keyword>
<dbReference type="GO" id="GO:0047061">
    <property type="term" value="F:glucose-fructose oxidoreductase activity"/>
    <property type="evidence" value="ECO:0007669"/>
    <property type="project" value="UniProtKB-EC"/>
</dbReference>
<dbReference type="Pfam" id="PF22725">
    <property type="entry name" value="GFO_IDH_MocA_C3"/>
    <property type="match status" value="1"/>
</dbReference>
<dbReference type="GO" id="GO:0000166">
    <property type="term" value="F:nucleotide binding"/>
    <property type="evidence" value="ECO:0007669"/>
    <property type="project" value="InterPro"/>
</dbReference>
<evidence type="ECO:0000313" key="5">
    <source>
        <dbReference type="EMBL" id="SMX47037.1"/>
    </source>
</evidence>
<dbReference type="InterPro" id="IPR050984">
    <property type="entry name" value="Gfo/Idh/MocA_domain"/>
</dbReference>
<dbReference type="InterPro" id="IPR000683">
    <property type="entry name" value="Gfo/Idh/MocA-like_OxRdtase_N"/>
</dbReference>
<dbReference type="PANTHER" id="PTHR22604:SF105">
    <property type="entry name" value="TRANS-1,2-DIHYDROBENZENE-1,2-DIOL DEHYDROGENASE"/>
    <property type="match status" value="1"/>
</dbReference>
<sequence length="327" mass="36124">MTYVRWGILGASKFAREHMGPALNAGGRGRLAALATSSEDKARPFQNLAPGITVHDSYDALIHDPQIDAVYIPLPNHLHVEWACKALKAGKHVLVEKPLAMSAPDFDRVIALRDQTGLVAAEAYMIVHHPQWIRAKALVEEGAIGKLLRVSAAFSYNNAEETKNIRNDPTKGGGAIPDIGVYIYGAARFVTGEEPEQILTTEIKREHGVDVWSHITAQFPSFHYTGVVSMRMAPWQEMVFHGDTGVMRLSAPFNANSYGEARIELQTQGRAGLEVQVIRYPADNHYVLQVEAFNASVLDGTEYPCPLEFSKGTQQMIDMVWEKESGE</sequence>
<evidence type="ECO:0000256" key="2">
    <source>
        <dbReference type="ARBA" id="ARBA00023002"/>
    </source>
</evidence>
<reference evidence="5 6" key="1">
    <citation type="submission" date="2017-05" db="EMBL/GenBank/DDBJ databases">
        <authorList>
            <person name="Song R."/>
            <person name="Chenine A.L."/>
            <person name="Ruprecht R.M."/>
        </authorList>
    </citation>
    <scope>NUCLEOTIDE SEQUENCE [LARGE SCALE GENOMIC DNA]</scope>
    <source>
        <strain evidence="5 6">CECT 8663</strain>
    </source>
</reference>
<protein>
    <submittedName>
        <fullName evidence="5">Glucose--fructose oxidoreductase</fullName>
        <ecNumber evidence="5">1.1.99.28</ecNumber>
    </submittedName>
</protein>
<dbReference type="EC" id="1.1.99.28" evidence="5"/>
<dbReference type="InterPro" id="IPR036291">
    <property type="entry name" value="NAD(P)-bd_dom_sf"/>
</dbReference>
<dbReference type="RefSeq" id="WP_097805915.1">
    <property type="nucleotide sequence ID" value="NZ_FXYH01000014.1"/>
</dbReference>
<dbReference type="SUPFAM" id="SSF51735">
    <property type="entry name" value="NAD(P)-binding Rossmann-fold domains"/>
    <property type="match status" value="1"/>
</dbReference>
<gene>
    <name evidence="5" type="primary">gfo_4</name>
    <name evidence="5" type="ORF">PEV8663_03452</name>
</gene>
<dbReference type="SUPFAM" id="SSF55347">
    <property type="entry name" value="Glyceraldehyde-3-phosphate dehydrogenase-like, C-terminal domain"/>
    <property type="match status" value="1"/>
</dbReference>
<dbReference type="InterPro" id="IPR055170">
    <property type="entry name" value="GFO_IDH_MocA-like_dom"/>
</dbReference>
<evidence type="ECO:0000313" key="6">
    <source>
        <dbReference type="Proteomes" id="UP000220836"/>
    </source>
</evidence>
<dbReference type="Proteomes" id="UP000220836">
    <property type="component" value="Unassembled WGS sequence"/>
</dbReference>
<feature type="domain" description="Gfo/Idh/MocA-like oxidoreductase N-terminal" evidence="3">
    <location>
        <begin position="4"/>
        <end position="120"/>
    </location>
</feature>
<evidence type="ECO:0000259" key="4">
    <source>
        <dbReference type="Pfam" id="PF22725"/>
    </source>
</evidence>
<dbReference type="Gene3D" id="3.30.360.10">
    <property type="entry name" value="Dihydrodipicolinate Reductase, domain 2"/>
    <property type="match status" value="1"/>
</dbReference>
<dbReference type="OrthoDB" id="9792935at2"/>
<dbReference type="EMBL" id="FXYH01000014">
    <property type="protein sequence ID" value="SMX47037.1"/>
    <property type="molecule type" value="Genomic_DNA"/>
</dbReference>
<organism evidence="5 6">
    <name type="scientific">Pelagimonas varians</name>
    <dbReference type="NCBI Taxonomy" id="696760"/>
    <lineage>
        <taxon>Bacteria</taxon>
        <taxon>Pseudomonadati</taxon>
        <taxon>Pseudomonadota</taxon>
        <taxon>Alphaproteobacteria</taxon>
        <taxon>Rhodobacterales</taxon>
        <taxon>Roseobacteraceae</taxon>
        <taxon>Pelagimonas</taxon>
    </lineage>
</organism>
<accession>A0A238KWE8</accession>
<comment type="similarity">
    <text evidence="1">Belongs to the Gfo/Idh/MocA family.</text>
</comment>